<dbReference type="RefSeq" id="WP_121922344.1">
    <property type="nucleotide sequence ID" value="NZ_REFO01000010.1"/>
</dbReference>
<keyword evidence="3" id="KW-1185">Reference proteome</keyword>
<evidence type="ECO:0000313" key="3">
    <source>
        <dbReference type="Proteomes" id="UP000280842"/>
    </source>
</evidence>
<dbReference type="InterPro" id="IPR050144">
    <property type="entry name" value="AAE_transporter"/>
</dbReference>
<dbReference type="AlphaFoldDB" id="A0A3M0BLU8"/>
<dbReference type="InterPro" id="IPR058776">
    <property type="entry name" value="KhtT-like_N"/>
</dbReference>
<dbReference type="InterPro" id="IPR026278">
    <property type="entry name" value="KhtT"/>
</dbReference>
<dbReference type="GO" id="GO:0006813">
    <property type="term" value="P:potassium ion transport"/>
    <property type="evidence" value="ECO:0007669"/>
    <property type="project" value="InterPro"/>
</dbReference>
<dbReference type="Pfam" id="PF02080">
    <property type="entry name" value="TrkA_C"/>
    <property type="match status" value="1"/>
</dbReference>
<dbReference type="Proteomes" id="UP000280842">
    <property type="component" value="Unassembled WGS sequence"/>
</dbReference>
<dbReference type="PANTHER" id="PTHR30445">
    <property type="entry name" value="K(+)_H(+) ANTIPORTER SUBUNIT KHTT"/>
    <property type="match status" value="1"/>
</dbReference>
<sequence>MEFKETDLPGIGKKYSITTSNGDKIVTVIHLTGKREIFYFEKDDMEDPLCDIVLNEEEATQLGSILTGTYFKPEQEKLQEVLVKNLAIEWVKVPLDSPLANKKISELEIRKKTGVTVISIIRGEETIINPLPDEIIKPNDTLVLVGTREQIEHFIKEFKINA</sequence>
<gene>
    <name evidence="2" type="ORF">CLV39_0182</name>
</gene>
<protein>
    <submittedName>
        <fullName evidence="2">Potassium/proton antiporter regulatory subunit (CPA2 family)</fullName>
    </submittedName>
</protein>
<dbReference type="InterPro" id="IPR036721">
    <property type="entry name" value="RCK_C_sf"/>
</dbReference>
<comment type="caution">
    <text evidence="2">The sequence shown here is derived from an EMBL/GenBank/DDBJ whole genome shotgun (WGS) entry which is preliminary data.</text>
</comment>
<dbReference type="Gene3D" id="3.30.70.1450">
    <property type="entry name" value="Regulator of K+ conductance, C-terminal domain"/>
    <property type="match status" value="1"/>
</dbReference>
<feature type="domain" description="RCK C-terminal" evidence="1">
    <location>
        <begin position="76"/>
        <end position="160"/>
    </location>
</feature>
<dbReference type="SUPFAM" id="SSF116726">
    <property type="entry name" value="TrkA C-terminal domain-like"/>
    <property type="match status" value="1"/>
</dbReference>
<dbReference type="PIRSF" id="PIRSF005028">
    <property type="entry name" value="KhtT"/>
    <property type="match status" value="1"/>
</dbReference>
<name>A0A3M0BLU8_9AQUI</name>
<organism evidence="2 3">
    <name type="scientific">Hydrogenothermus marinus</name>
    <dbReference type="NCBI Taxonomy" id="133270"/>
    <lineage>
        <taxon>Bacteria</taxon>
        <taxon>Pseudomonadati</taxon>
        <taxon>Aquificota</taxon>
        <taxon>Aquificia</taxon>
        <taxon>Aquificales</taxon>
        <taxon>Hydrogenothermaceae</taxon>
        <taxon>Hydrogenothermus</taxon>
    </lineage>
</organism>
<evidence type="ECO:0000313" key="2">
    <source>
        <dbReference type="EMBL" id="RMA97566.1"/>
    </source>
</evidence>
<dbReference type="InterPro" id="IPR006037">
    <property type="entry name" value="RCK_C"/>
</dbReference>
<dbReference type="PANTHER" id="PTHR30445:SF8">
    <property type="entry name" value="K(+)_H(+) ANTIPORTER SUBUNIT KHTT"/>
    <property type="match status" value="1"/>
</dbReference>
<dbReference type="GO" id="GO:0008324">
    <property type="term" value="F:monoatomic cation transmembrane transporter activity"/>
    <property type="evidence" value="ECO:0007669"/>
    <property type="project" value="InterPro"/>
</dbReference>
<dbReference type="Pfam" id="PF25991">
    <property type="entry name" value="KhtT_N"/>
    <property type="match status" value="1"/>
</dbReference>
<evidence type="ECO:0000259" key="1">
    <source>
        <dbReference type="PROSITE" id="PS51202"/>
    </source>
</evidence>
<dbReference type="PROSITE" id="PS51202">
    <property type="entry name" value="RCK_C"/>
    <property type="match status" value="1"/>
</dbReference>
<reference evidence="2 3" key="1">
    <citation type="submission" date="2018-10" db="EMBL/GenBank/DDBJ databases">
        <title>Genomic Encyclopedia of Archaeal and Bacterial Type Strains, Phase II (KMG-II): from individual species to whole genera.</title>
        <authorList>
            <person name="Goeker M."/>
        </authorList>
    </citation>
    <scope>NUCLEOTIDE SEQUENCE [LARGE SCALE GENOMIC DNA]</scope>
    <source>
        <strain evidence="2 3">VM1</strain>
    </source>
</reference>
<dbReference type="EMBL" id="REFO01000010">
    <property type="protein sequence ID" value="RMA97566.1"/>
    <property type="molecule type" value="Genomic_DNA"/>
</dbReference>
<accession>A0A3M0BLU8</accession>
<dbReference type="OrthoDB" id="67547at2"/>
<proteinExistence type="predicted"/>